<evidence type="ECO:0000256" key="9">
    <source>
        <dbReference type="ARBA" id="ARBA00022842"/>
    </source>
</evidence>
<evidence type="ECO:0000256" key="7">
    <source>
        <dbReference type="ARBA" id="ARBA00022741"/>
    </source>
</evidence>
<evidence type="ECO:0000256" key="10">
    <source>
        <dbReference type="ARBA" id="ARBA00032441"/>
    </source>
</evidence>
<dbReference type="InterPro" id="IPR003442">
    <property type="entry name" value="T6A_TsaE"/>
</dbReference>
<comment type="similarity">
    <text evidence="2">Belongs to the TsaE family.</text>
</comment>
<keyword evidence="7" id="KW-0547">Nucleotide-binding</keyword>
<dbReference type="Pfam" id="PF02367">
    <property type="entry name" value="TsaE"/>
    <property type="match status" value="1"/>
</dbReference>
<dbReference type="GO" id="GO:0046872">
    <property type="term" value="F:metal ion binding"/>
    <property type="evidence" value="ECO:0007669"/>
    <property type="project" value="UniProtKB-KW"/>
</dbReference>
<evidence type="ECO:0000256" key="2">
    <source>
        <dbReference type="ARBA" id="ARBA00007599"/>
    </source>
</evidence>
<dbReference type="InterPro" id="IPR027417">
    <property type="entry name" value="P-loop_NTPase"/>
</dbReference>
<dbReference type="GO" id="GO:0005737">
    <property type="term" value="C:cytoplasm"/>
    <property type="evidence" value="ECO:0007669"/>
    <property type="project" value="UniProtKB-SubCell"/>
</dbReference>
<name>A0A9D5DR50_9BACI</name>
<proteinExistence type="inferred from homology"/>
<keyword evidence="8" id="KW-0067">ATP-binding</keyword>
<keyword evidence="12" id="KW-1185">Reference proteome</keyword>
<gene>
    <name evidence="11" type="ORF">AN965_10805</name>
</gene>
<evidence type="ECO:0000313" key="12">
    <source>
        <dbReference type="Proteomes" id="UP000051061"/>
    </source>
</evidence>
<dbReference type="Proteomes" id="UP000051061">
    <property type="component" value="Unassembled WGS sequence"/>
</dbReference>
<dbReference type="GO" id="GO:0005524">
    <property type="term" value="F:ATP binding"/>
    <property type="evidence" value="ECO:0007669"/>
    <property type="project" value="UniProtKB-KW"/>
</dbReference>
<dbReference type="NCBIfam" id="TIGR00150">
    <property type="entry name" value="T6A_YjeE"/>
    <property type="match status" value="1"/>
</dbReference>
<sequence length="157" mass="17661">MQLIEVKSFSVEETMTLASSFAAFLQPSDCILLAGDLGAGKTHFVKGLGKGLGVDRMITSPTFTIIKEYEGRLPLYHMDVYRVGEEADELGLEEYLEGSGVTVIEWAHLIQDLLPAQYFSFTIKKSSETERDIIIQAQGSSHLRRLEEWMNDNDNRN</sequence>
<evidence type="ECO:0000256" key="1">
    <source>
        <dbReference type="ARBA" id="ARBA00004496"/>
    </source>
</evidence>
<keyword evidence="4" id="KW-0963">Cytoplasm</keyword>
<evidence type="ECO:0000313" key="11">
    <source>
        <dbReference type="EMBL" id="KQL57149.1"/>
    </source>
</evidence>
<evidence type="ECO:0000256" key="5">
    <source>
        <dbReference type="ARBA" id="ARBA00022694"/>
    </source>
</evidence>
<comment type="caution">
    <text evidence="11">The sequence shown here is derived from an EMBL/GenBank/DDBJ whole genome shotgun (WGS) entry which is preliminary data.</text>
</comment>
<dbReference type="EMBL" id="LJJD01000021">
    <property type="protein sequence ID" value="KQL57149.1"/>
    <property type="molecule type" value="Genomic_DNA"/>
</dbReference>
<organism evidence="11 12">
    <name type="scientific">Alkalicoccobacillus plakortidis</name>
    <dbReference type="NCBI Taxonomy" id="444060"/>
    <lineage>
        <taxon>Bacteria</taxon>
        <taxon>Bacillati</taxon>
        <taxon>Bacillota</taxon>
        <taxon>Bacilli</taxon>
        <taxon>Bacillales</taxon>
        <taxon>Bacillaceae</taxon>
        <taxon>Alkalicoccobacillus</taxon>
    </lineage>
</organism>
<evidence type="ECO:0000256" key="6">
    <source>
        <dbReference type="ARBA" id="ARBA00022723"/>
    </source>
</evidence>
<dbReference type="PANTHER" id="PTHR33540">
    <property type="entry name" value="TRNA THREONYLCARBAMOYLADENOSINE BIOSYNTHESIS PROTEIN TSAE"/>
    <property type="match status" value="1"/>
</dbReference>
<accession>A0A9D5DR50</accession>
<dbReference type="PANTHER" id="PTHR33540:SF2">
    <property type="entry name" value="TRNA THREONYLCARBAMOYLADENOSINE BIOSYNTHESIS PROTEIN TSAE"/>
    <property type="match status" value="1"/>
</dbReference>
<dbReference type="AlphaFoldDB" id="A0A9D5DR50"/>
<comment type="subcellular location">
    <subcellularLocation>
        <location evidence="1">Cytoplasm</location>
    </subcellularLocation>
</comment>
<keyword evidence="9" id="KW-0460">Magnesium</keyword>
<dbReference type="GO" id="GO:0002949">
    <property type="term" value="P:tRNA threonylcarbamoyladenosine modification"/>
    <property type="evidence" value="ECO:0007669"/>
    <property type="project" value="InterPro"/>
</dbReference>
<keyword evidence="5" id="KW-0819">tRNA processing</keyword>
<dbReference type="Gene3D" id="3.40.50.300">
    <property type="entry name" value="P-loop containing nucleotide triphosphate hydrolases"/>
    <property type="match status" value="1"/>
</dbReference>
<keyword evidence="6" id="KW-0479">Metal-binding</keyword>
<evidence type="ECO:0000256" key="3">
    <source>
        <dbReference type="ARBA" id="ARBA00019010"/>
    </source>
</evidence>
<dbReference type="SUPFAM" id="SSF52540">
    <property type="entry name" value="P-loop containing nucleoside triphosphate hydrolases"/>
    <property type="match status" value="1"/>
</dbReference>
<reference evidence="11 12" key="1">
    <citation type="submission" date="2015-09" db="EMBL/GenBank/DDBJ databases">
        <title>Genome sequencing project for genomic taxonomy and phylogenomics of Bacillus-like bacteria.</title>
        <authorList>
            <person name="Liu B."/>
            <person name="Wang J."/>
            <person name="Zhu Y."/>
            <person name="Liu G."/>
            <person name="Chen Q."/>
            <person name="Chen Z."/>
            <person name="Lan J."/>
            <person name="Che J."/>
            <person name="Ge C."/>
            <person name="Shi H."/>
            <person name="Pan Z."/>
            <person name="Liu X."/>
        </authorList>
    </citation>
    <scope>NUCLEOTIDE SEQUENCE [LARGE SCALE GENOMIC DNA]</scope>
    <source>
        <strain evidence="11 12">DSM 19153</strain>
    </source>
</reference>
<evidence type="ECO:0000256" key="8">
    <source>
        <dbReference type="ARBA" id="ARBA00022840"/>
    </source>
</evidence>
<protein>
    <recommendedName>
        <fullName evidence="3">tRNA threonylcarbamoyladenosine biosynthesis protein TsaE</fullName>
    </recommendedName>
    <alternativeName>
        <fullName evidence="10">t(6)A37 threonylcarbamoyladenosine biosynthesis protein TsaE</fullName>
    </alternativeName>
</protein>
<evidence type="ECO:0000256" key="4">
    <source>
        <dbReference type="ARBA" id="ARBA00022490"/>
    </source>
</evidence>